<evidence type="ECO:0000313" key="5">
    <source>
        <dbReference type="Proteomes" id="UP001299220"/>
    </source>
</evidence>
<keyword evidence="1" id="KW-0238">DNA-binding</keyword>
<evidence type="ECO:0000313" key="4">
    <source>
        <dbReference type="EMBL" id="MCF2652487.1"/>
    </source>
</evidence>
<dbReference type="PROSITE" id="PS50943">
    <property type="entry name" value="HTH_CROC1"/>
    <property type="match status" value="1"/>
</dbReference>
<dbReference type="PANTHER" id="PTHR46558">
    <property type="entry name" value="TRACRIPTIONAL REGULATORY PROTEIN-RELATED-RELATED"/>
    <property type="match status" value="1"/>
</dbReference>
<keyword evidence="2" id="KW-1133">Transmembrane helix</keyword>
<name>A0ABS9CQP8_9FIRM</name>
<dbReference type="InterPro" id="IPR001387">
    <property type="entry name" value="Cro/C1-type_HTH"/>
</dbReference>
<keyword evidence="2" id="KW-0472">Membrane</keyword>
<keyword evidence="5" id="KW-1185">Reference proteome</keyword>
<feature type="transmembrane region" description="Helical" evidence="2">
    <location>
        <begin position="198"/>
        <end position="215"/>
    </location>
</feature>
<feature type="transmembrane region" description="Helical" evidence="2">
    <location>
        <begin position="102"/>
        <end position="122"/>
    </location>
</feature>
<dbReference type="CDD" id="cd00093">
    <property type="entry name" value="HTH_XRE"/>
    <property type="match status" value="1"/>
</dbReference>
<feature type="transmembrane region" description="Helical" evidence="2">
    <location>
        <begin position="307"/>
        <end position="327"/>
    </location>
</feature>
<feature type="transmembrane region" description="Helical" evidence="2">
    <location>
        <begin position="227"/>
        <end position="255"/>
    </location>
</feature>
<organism evidence="4 5">
    <name type="scientific">Anaeromassilibacillus senegalensis</name>
    <dbReference type="NCBI Taxonomy" id="1673717"/>
    <lineage>
        <taxon>Bacteria</taxon>
        <taxon>Bacillati</taxon>
        <taxon>Bacillota</taxon>
        <taxon>Clostridia</taxon>
        <taxon>Eubacteriales</taxon>
        <taxon>Acutalibacteraceae</taxon>
        <taxon>Anaeromassilibacillus</taxon>
    </lineage>
</organism>
<dbReference type="EMBL" id="JAFBIT010000002">
    <property type="protein sequence ID" value="MCF2652487.1"/>
    <property type="molecule type" value="Genomic_DNA"/>
</dbReference>
<feature type="domain" description="HTH cro/C1-type" evidence="3">
    <location>
        <begin position="7"/>
        <end position="61"/>
    </location>
</feature>
<dbReference type="PANTHER" id="PTHR46558:SF13">
    <property type="entry name" value="HTH-TYPE TRANSCRIPTIONAL REGULATOR IMMR"/>
    <property type="match status" value="1"/>
</dbReference>
<keyword evidence="2" id="KW-0812">Transmembrane</keyword>
<sequence length="331" mass="35934">MILADKIIRLRKKNGWSQEELAEKMGVSRQAVSKWEGAQSVPDLGKILQLSTLFGVTTDYLLKDDLEDEVFTDGDDDPAVRRVTLAEAHAFLEWRRHASMRIAGATFLCILAVIPLLLLGAASEMPAFGLSESLAAGIGLAALLALVAAAVAVFISCGSQNAPYAFLDKEPFNTEYGVKGMVKEAQSAYRSTYTRSNILGACLCVLSPVSLLAGACFVDENDPKSTFALVALLALTMVIAGVGVVFFITAGVRWASMQKLLEEGEFSAREKKKLGMRESIGTIYWLAATAIYLGWSFTTDNWKSTWIVWPIAGVLFAAVMVVCNLIMDKNK</sequence>
<reference evidence="4 5" key="1">
    <citation type="submission" date="2020-12" db="EMBL/GenBank/DDBJ databases">
        <title>Whole genome sequences of gut porcine anaerobes.</title>
        <authorList>
            <person name="Kubasova T."/>
            <person name="Jahodarova E."/>
            <person name="Rychlik I."/>
        </authorList>
    </citation>
    <scope>NUCLEOTIDE SEQUENCE [LARGE SCALE GENOMIC DNA]</scope>
    <source>
        <strain evidence="4 5">An867</strain>
    </source>
</reference>
<comment type="caution">
    <text evidence="4">The sequence shown here is derived from an EMBL/GenBank/DDBJ whole genome shotgun (WGS) entry which is preliminary data.</text>
</comment>
<evidence type="ECO:0000256" key="2">
    <source>
        <dbReference type="SAM" id="Phobius"/>
    </source>
</evidence>
<dbReference type="InterPro" id="IPR010982">
    <property type="entry name" value="Lambda_DNA-bd_dom_sf"/>
</dbReference>
<accession>A0ABS9CQP8</accession>
<evidence type="ECO:0000256" key="1">
    <source>
        <dbReference type="ARBA" id="ARBA00023125"/>
    </source>
</evidence>
<protein>
    <submittedName>
        <fullName evidence="4">Helix-turn-helix transcriptional regulator</fullName>
    </submittedName>
</protein>
<dbReference type="SMART" id="SM00530">
    <property type="entry name" value="HTH_XRE"/>
    <property type="match status" value="1"/>
</dbReference>
<proteinExistence type="predicted"/>
<dbReference type="Gene3D" id="1.10.260.40">
    <property type="entry name" value="lambda repressor-like DNA-binding domains"/>
    <property type="match status" value="1"/>
</dbReference>
<dbReference type="Proteomes" id="UP001299220">
    <property type="component" value="Unassembled WGS sequence"/>
</dbReference>
<dbReference type="RefSeq" id="WP_235323538.1">
    <property type="nucleotide sequence ID" value="NZ_JAFBIT010000002.1"/>
</dbReference>
<gene>
    <name evidence="4" type="ORF">JQM67_07720</name>
</gene>
<dbReference type="Pfam" id="PF01381">
    <property type="entry name" value="HTH_3"/>
    <property type="match status" value="1"/>
</dbReference>
<feature type="transmembrane region" description="Helical" evidence="2">
    <location>
        <begin position="276"/>
        <end position="295"/>
    </location>
</feature>
<evidence type="ECO:0000259" key="3">
    <source>
        <dbReference type="PROSITE" id="PS50943"/>
    </source>
</evidence>
<dbReference type="SUPFAM" id="SSF47413">
    <property type="entry name" value="lambda repressor-like DNA-binding domains"/>
    <property type="match status" value="1"/>
</dbReference>
<feature type="transmembrane region" description="Helical" evidence="2">
    <location>
        <begin position="134"/>
        <end position="155"/>
    </location>
</feature>